<feature type="compositionally biased region" description="Basic and acidic residues" evidence="5">
    <location>
        <begin position="204"/>
        <end position="224"/>
    </location>
</feature>
<dbReference type="SMART" id="SM01416">
    <property type="entry name" value="Ribosomal_L19e"/>
    <property type="match status" value="1"/>
</dbReference>
<dbReference type="GO" id="GO:0022625">
    <property type="term" value="C:cytosolic large ribosomal subunit"/>
    <property type="evidence" value="ECO:0007669"/>
    <property type="project" value="InterPro"/>
</dbReference>
<dbReference type="InterPro" id="IPR015972">
    <property type="entry name" value="Ribosomal_eL19_dom1"/>
</dbReference>
<evidence type="ECO:0000313" key="7">
    <source>
        <dbReference type="EMBL" id="CAE0066691.1"/>
    </source>
</evidence>
<dbReference type="GO" id="GO:0003735">
    <property type="term" value="F:structural constituent of ribosome"/>
    <property type="evidence" value="ECO:0007669"/>
    <property type="project" value="InterPro"/>
</dbReference>
<dbReference type="FunFam" id="1.10.1200.240:FF:000001">
    <property type="entry name" value="Ribosomal protein L19"/>
    <property type="match status" value="1"/>
</dbReference>
<dbReference type="CDD" id="cd01417">
    <property type="entry name" value="Ribosomal_L19e_E"/>
    <property type="match status" value="1"/>
</dbReference>
<evidence type="ECO:0000256" key="2">
    <source>
        <dbReference type="ARBA" id="ARBA00022980"/>
    </source>
</evidence>
<sequence>MSSLKLQKRLAASVLGVGERKVWLDPNEVREIVMANSRKFLYLERCDGDVFRQLGLWRGADEGFGSFFFARAVVLGKDIRKLVKDGFVIKKPVAIHSRSRVRKNLAAKRKGRHCGPGNRQGTRDARLPQKILWMRRQRVLRHMLRKYREAKKIDRHLYHNLYLRCKGNVFKNKRVLMEYIHKYKSEAARERLLADTYETRRVRTKMARERKAKNLEERRRDAIKAKPQPAE</sequence>
<evidence type="ECO:0000256" key="3">
    <source>
        <dbReference type="ARBA" id="ARBA00023274"/>
    </source>
</evidence>
<dbReference type="GO" id="GO:0003723">
    <property type="term" value="F:RNA binding"/>
    <property type="evidence" value="ECO:0007669"/>
    <property type="project" value="InterPro"/>
</dbReference>
<reference evidence="7" key="1">
    <citation type="submission" date="2021-01" db="EMBL/GenBank/DDBJ databases">
        <authorList>
            <person name="Corre E."/>
            <person name="Pelletier E."/>
            <person name="Niang G."/>
            <person name="Scheremetjew M."/>
            <person name="Finn R."/>
            <person name="Kale V."/>
            <person name="Holt S."/>
            <person name="Cochrane G."/>
            <person name="Meng A."/>
            <person name="Brown T."/>
            <person name="Cohen L."/>
        </authorList>
    </citation>
    <scope>NUCLEOTIDE SEQUENCE</scope>
    <source>
        <strain evidence="7">CCMP 769</strain>
    </source>
</reference>
<protein>
    <recommendedName>
        <fullName evidence="4">Ribosomal protein L19</fullName>
    </recommendedName>
</protein>
<dbReference type="InterPro" id="IPR057259">
    <property type="entry name" value="Ribosomal_L19e"/>
</dbReference>
<name>A0A7S3AAC0_9RHOD</name>
<dbReference type="InterPro" id="IPR035970">
    <property type="entry name" value="60S_ribosomal_eL19_sf"/>
</dbReference>
<keyword evidence="3 4" id="KW-0687">Ribonucleoprotein</keyword>
<dbReference type="PROSITE" id="PS00526">
    <property type="entry name" value="RIBOSOMAL_L19E"/>
    <property type="match status" value="1"/>
</dbReference>
<dbReference type="Pfam" id="PF25476">
    <property type="entry name" value="Ribosomal_L19e_C"/>
    <property type="match status" value="1"/>
</dbReference>
<dbReference type="Gene3D" id="1.10.1200.240">
    <property type="match status" value="1"/>
</dbReference>
<dbReference type="AlphaFoldDB" id="A0A7S3AAC0"/>
<evidence type="ECO:0000256" key="4">
    <source>
        <dbReference type="RuleBase" id="RU000574"/>
    </source>
</evidence>
<dbReference type="EMBL" id="HBHW01044732">
    <property type="protein sequence ID" value="CAE0066691.1"/>
    <property type="molecule type" value="Transcribed_RNA"/>
</dbReference>
<evidence type="ECO:0000256" key="1">
    <source>
        <dbReference type="ARBA" id="ARBA00011082"/>
    </source>
</evidence>
<dbReference type="PANTHER" id="PTHR10722">
    <property type="entry name" value="60S RIBOSOMAL PROTEIN L19"/>
    <property type="match status" value="1"/>
</dbReference>
<comment type="similarity">
    <text evidence="1 4">Belongs to the eukaryotic ribosomal protein eL19 family.</text>
</comment>
<keyword evidence="2 4" id="KW-0689">Ribosomal protein</keyword>
<evidence type="ECO:0000259" key="6">
    <source>
        <dbReference type="SMART" id="SM01416"/>
    </source>
</evidence>
<organism evidence="7">
    <name type="scientific">Rhodosorus marinus</name>
    <dbReference type="NCBI Taxonomy" id="101924"/>
    <lineage>
        <taxon>Eukaryota</taxon>
        <taxon>Rhodophyta</taxon>
        <taxon>Stylonematophyceae</taxon>
        <taxon>Stylonematales</taxon>
        <taxon>Stylonemataceae</taxon>
        <taxon>Rhodosorus</taxon>
    </lineage>
</organism>
<feature type="region of interest" description="Disordered" evidence="5">
    <location>
        <begin position="204"/>
        <end position="231"/>
    </location>
</feature>
<evidence type="ECO:0000256" key="5">
    <source>
        <dbReference type="SAM" id="MobiDB-lite"/>
    </source>
</evidence>
<dbReference type="Pfam" id="PF01280">
    <property type="entry name" value="Ribosomal_L19e"/>
    <property type="match status" value="1"/>
</dbReference>
<accession>A0A7S3AAC0</accession>
<dbReference type="InterPro" id="IPR033935">
    <property type="entry name" value="Ribosomal_eL19_euk"/>
</dbReference>
<dbReference type="InterPro" id="IPR057260">
    <property type="entry name" value="Ribosomal_L19e_C"/>
</dbReference>
<feature type="domain" description="Large ribosomal subunit protein eL19" evidence="6">
    <location>
        <begin position="3"/>
        <end position="184"/>
    </location>
</feature>
<dbReference type="FunFam" id="1.10.1650.10:FF:000001">
    <property type="entry name" value="Ribosomal protein L19"/>
    <property type="match status" value="1"/>
</dbReference>
<proteinExistence type="inferred from homology"/>
<dbReference type="InterPro" id="IPR039547">
    <property type="entry name" value="Ribosomal_eL19"/>
</dbReference>
<dbReference type="InterPro" id="IPR023638">
    <property type="entry name" value="Ribosomal_eL19_CS"/>
</dbReference>
<dbReference type="InterPro" id="IPR000196">
    <property type="entry name" value="Ribosomal_eL19_dom"/>
</dbReference>
<gene>
    <name evidence="7" type="ORF">RMAR00112_LOCUS34763</name>
</gene>
<dbReference type="Gene3D" id="1.10.1650.10">
    <property type="match status" value="1"/>
</dbReference>
<dbReference type="GO" id="GO:0006412">
    <property type="term" value="P:translation"/>
    <property type="evidence" value="ECO:0007669"/>
    <property type="project" value="InterPro"/>
</dbReference>
<dbReference type="SUPFAM" id="SSF48140">
    <property type="entry name" value="Ribosomal protein L19 (L19e)"/>
    <property type="match status" value="2"/>
</dbReference>